<sequence length="143" mass="15760">MVGRSGTPDSQMSTSSKGSAGTKSNGLETAQTAIKNLDRMIAGMRQRRADCGNQIQEDTAEIERITKEADEINRKINHIKSARAERVKRRDELQGILDHHMALMKAVSIAYLAHALGRSDSVSSVLFNIIGRLYLPQRIALSL</sequence>
<evidence type="ECO:0000256" key="1">
    <source>
        <dbReference type="SAM" id="Coils"/>
    </source>
</evidence>
<feature type="region of interest" description="Disordered" evidence="2">
    <location>
        <begin position="1"/>
        <end position="27"/>
    </location>
</feature>
<keyword evidence="1" id="KW-0175">Coiled coil</keyword>
<feature type="coiled-coil region" evidence="1">
    <location>
        <begin position="27"/>
        <end position="82"/>
    </location>
</feature>
<evidence type="ECO:0000256" key="2">
    <source>
        <dbReference type="SAM" id="MobiDB-lite"/>
    </source>
</evidence>
<evidence type="ECO:0000313" key="3">
    <source>
        <dbReference type="EMBL" id="CAE0255320.1"/>
    </source>
</evidence>
<dbReference type="EMBL" id="HBIB01027076">
    <property type="protein sequence ID" value="CAE0255320.1"/>
    <property type="molecule type" value="Transcribed_RNA"/>
</dbReference>
<organism evidence="3">
    <name type="scientific">Palpitomonas bilix</name>
    <dbReference type="NCBI Taxonomy" id="652834"/>
    <lineage>
        <taxon>Eukaryota</taxon>
        <taxon>Eukaryota incertae sedis</taxon>
    </lineage>
</organism>
<gene>
    <name evidence="3" type="ORF">PBIL07802_LOCUS17574</name>
</gene>
<protein>
    <submittedName>
        <fullName evidence="3">Uncharacterized protein</fullName>
    </submittedName>
</protein>
<reference evidence="3" key="1">
    <citation type="submission" date="2021-01" db="EMBL/GenBank/DDBJ databases">
        <authorList>
            <person name="Corre E."/>
            <person name="Pelletier E."/>
            <person name="Niang G."/>
            <person name="Scheremetjew M."/>
            <person name="Finn R."/>
            <person name="Kale V."/>
            <person name="Holt S."/>
            <person name="Cochrane G."/>
            <person name="Meng A."/>
            <person name="Brown T."/>
            <person name="Cohen L."/>
        </authorList>
    </citation>
    <scope>NUCLEOTIDE SEQUENCE</scope>
    <source>
        <strain evidence="3">NIES-2562</strain>
    </source>
</reference>
<proteinExistence type="predicted"/>
<accession>A0A7S3DEH0</accession>
<feature type="compositionally biased region" description="Low complexity" evidence="2">
    <location>
        <begin position="13"/>
        <end position="24"/>
    </location>
</feature>
<dbReference type="AlphaFoldDB" id="A0A7S3DEH0"/>
<name>A0A7S3DEH0_9EUKA</name>